<evidence type="ECO:0000313" key="1">
    <source>
        <dbReference type="EMBL" id="MCS4533829.1"/>
    </source>
</evidence>
<keyword evidence="2" id="KW-1185">Reference proteome</keyword>
<gene>
    <name evidence="1" type="ORF">NXS09_05875</name>
</gene>
<sequence>MNYLRVLPEIVVGLGDDTEYDNDTSPKKKITKLHLNIEDWLGDDLMWNFPETIVTLRLKDGLKKTQFSGYYFDEIKVTKDIYFDYNFSNTKHGKPLPPFYWMRITGKEGVDDFFVKEGELYVSERAFQFIKDNYDIHHLEIEPKEDEFDELIKNLIQKDLAKQKF</sequence>
<evidence type="ECO:0000313" key="2">
    <source>
        <dbReference type="Proteomes" id="UP001166947"/>
    </source>
</evidence>
<comment type="caution">
    <text evidence="1">The sequence shown here is derived from an EMBL/GenBank/DDBJ whole genome shotgun (WGS) entry which is preliminary data.</text>
</comment>
<dbReference type="RefSeq" id="WP_259291619.1">
    <property type="nucleotide sequence ID" value="NZ_JANUXW010000003.1"/>
</dbReference>
<reference evidence="1" key="1">
    <citation type="submission" date="2022-08" db="EMBL/GenBank/DDBJ databases">
        <authorList>
            <person name="Volokhov D.V."/>
            <person name="Furtak V.A."/>
            <person name="Zagorodnyaya T.A."/>
        </authorList>
    </citation>
    <scope>NUCLEOTIDE SEQUENCE</scope>
    <source>
        <strain evidence="1">CSL10203-ORH2</strain>
    </source>
</reference>
<name>A0ABT2FC93_9NEIS</name>
<organism evidence="1 2">
    <name type="scientific">Neisseria montereyensis</name>
    <dbReference type="NCBI Taxonomy" id="2973938"/>
    <lineage>
        <taxon>Bacteria</taxon>
        <taxon>Pseudomonadati</taxon>
        <taxon>Pseudomonadota</taxon>
        <taxon>Betaproteobacteria</taxon>
        <taxon>Neisseriales</taxon>
        <taxon>Neisseriaceae</taxon>
        <taxon>Neisseria</taxon>
    </lineage>
</organism>
<dbReference type="Proteomes" id="UP001166947">
    <property type="component" value="Unassembled WGS sequence"/>
</dbReference>
<protein>
    <submittedName>
        <fullName evidence="1">Uncharacterized protein</fullName>
    </submittedName>
</protein>
<proteinExistence type="predicted"/>
<reference evidence="1" key="2">
    <citation type="journal article" date="2023" name="Curr. Microbiol.">
        <title>Neisseria montereyensis sp. nov., Isolated from Oropharynx of California Sea Lion (Zalophus californianus): Genomic, Phylogenetic, and Phenotypic Study.</title>
        <authorList>
            <person name="Volokhov D.V."/>
            <person name="Zagorodnyaya T.A."/>
            <person name="Furtak V.A."/>
            <person name="Nattanmai G."/>
            <person name="Randall L."/>
            <person name="Jose S."/>
            <person name="Gao Y."/>
            <person name="Gulland F.M."/>
            <person name="Eisenberg T."/>
            <person name="Delmonte P."/>
            <person name="Blom J."/>
            <person name="Mitchell K.K."/>
        </authorList>
    </citation>
    <scope>NUCLEOTIDE SEQUENCE</scope>
    <source>
        <strain evidence="1">CSL10203-ORH2</strain>
    </source>
</reference>
<accession>A0ABT2FC93</accession>
<dbReference type="EMBL" id="JANUXW010000003">
    <property type="protein sequence ID" value="MCS4533829.1"/>
    <property type="molecule type" value="Genomic_DNA"/>
</dbReference>